<feature type="region of interest" description="Disordered" evidence="1">
    <location>
        <begin position="1"/>
        <end position="29"/>
    </location>
</feature>
<evidence type="ECO:0000256" key="1">
    <source>
        <dbReference type="SAM" id="MobiDB-lite"/>
    </source>
</evidence>
<proteinExistence type="predicted"/>
<protein>
    <submittedName>
        <fullName evidence="2">Uncharacterized protein</fullName>
    </submittedName>
</protein>
<reference evidence="2 3" key="1">
    <citation type="journal article" date="2016" name="Mol. Biol. Evol.">
        <title>Comparative Genomics of Early-Diverging Mushroom-Forming Fungi Provides Insights into the Origins of Lignocellulose Decay Capabilities.</title>
        <authorList>
            <person name="Nagy L.G."/>
            <person name="Riley R."/>
            <person name="Tritt A."/>
            <person name="Adam C."/>
            <person name="Daum C."/>
            <person name="Floudas D."/>
            <person name="Sun H."/>
            <person name="Yadav J.S."/>
            <person name="Pangilinan J."/>
            <person name="Larsson K.H."/>
            <person name="Matsuura K."/>
            <person name="Barry K."/>
            <person name="Labutti K."/>
            <person name="Kuo R."/>
            <person name="Ohm R.A."/>
            <person name="Bhattacharya S.S."/>
            <person name="Shirouzu T."/>
            <person name="Yoshinaga Y."/>
            <person name="Martin F.M."/>
            <person name="Grigoriev I.V."/>
            <person name="Hibbett D.S."/>
        </authorList>
    </citation>
    <scope>NUCLEOTIDE SEQUENCE [LARGE SCALE GENOMIC DNA]</scope>
    <source>
        <strain evidence="2 3">HHB10207 ss-3</strain>
    </source>
</reference>
<dbReference type="Proteomes" id="UP000076798">
    <property type="component" value="Unassembled WGS sequence"/>
</dbReference>
<dbReference type="EMBL" id="KV428096">
    <property type="protein sequence ID" value="KZT36906.1"/>
    <property type="molecule type" value="Genomic_DNA"/>
</dbReference>
<sequence length="126" mass="14038">MEDEDLGAQSFPVSGEELSEGEVGEGGKDRDVDQRYRIIGVGGVAGQRTRAQILSRNHTRVAISIRRKDRAPVDEVSDSRCHHRSFFDIQNPEENFFKGGMSVEEPAPMYRLCGCGLYKGIKVIHS</sequence>
<evidence type="ECO:0000313" key="3">
    <source>
        <dbReference type="Proteomes" id="UP000076798"/>
    </source>
</evidence>
<keyword evidence="3" id="KW-1185">Reference proteome</keyword>
<organism evidence="2 3">
    <name type="scientific">Sistotremastrum suecicum HHB10207 ss-3</name>
    <dbReference type="NCBI Taxonomy" id="1314776"/>
    <lineage>
        <taxon>Eukaryota</taxon>
        <taxon>Fungi</taxon>
        <taxon>Dikarya</taxon>
        <taxon>Basidiomycota</taxon>
        <taxon>Agaricomycotina</taxon>
        <taxon>Agaricomycetes</taxon>
        <taxon>Sistotremastrales</taxon>
        <taxon>Sistotremastraceae</taxon>
        <taxon>Sistotremastrum</taxon>
    </lineage>
</organism>
<accession>A0A166BZC8</accession>
<gene>
    <name evidence="2" type="ORF">SISSUDRAFT_1034496</name>
</gene>
<dbReference type="AlphaFoldDB" id="A0A166BZC8"/>
<evidence type="ECO:0000313" key="2">
    <source>
        <dbReference type="EMBL" id="KZT36906.1"/>
    </source>
</evidence>
<name>A0A166BZC8_9AGAM</name>